<comment type="similarity">
    <text evidence="8">Belongs to the TonB-dependent receptor family.</text>
</comment>
<evidence type="ECO:0000313" key="12">
    <source>
        <dbReference type="Proteomes" id="UP000183253"/>
    </source>
</evidence>
<reference evidence="11 12" key="1">
    <citation type="submission" date="2016-10" db="EMBL/GenBank/DDBJ databases">
        <authorList>
            <person name="de Groot N.N."/>
        </authorList>
    </citation>
    <scope>NUCLEOTIDE SEQUENCE [LARGE SCALE GENOMIC DNA]</scope>
    <source>
        <strain evidence="11 12">DSM 25383</strain>
    </source>
</reference>
<dbReference type="OrthoDB" id="9768177at2"/>
<dbReference type="InterPro" id="IPR036942">
    <property type="entry name" value="Beta-barrel_TonB_sf"/>
</dbReference>
<name>A0A1H4E0M9_9BACT</name>
<evidence type="ECO:0000256" key="1">
    <source>
        <dbReference type="ARBA" id="ARBA00004571"/>
    </source>
</evidence>
<evidence type="ECO:0000256" key="5">
    <source>
        <dbReference type="ARBA" id="ARBA00022729"/>
    </source>
</evidence>
<dbReference type="NCBIfam" id="TIGR04057">
    <property type="entry name" value="SusC_RagA_signa"/>
    <property type="match status" value="1"/>
</dbReference>
<keyword evidence="7 8" id="KW-0998">Cell outer membrane</keyword>
<dbReference type="RefSeq" id="WP_026020873.1">
    <property type="nucleotide sequence ID" value="NZ_CAEG01000021.1"/>
</dbReference>
<feature type="chain" id="PRO_5010198115" evidence="9">
    <location>
        <begin position="20"/>
        <end position="1016"/>
    </location>
</feature>
<evidence type="ECO:0000259" key="10">
    <source>
        <dbReference type="Pfam" id="PF07715"/>
    </source>
</evidence>
<dbReference type="EMBL" id="FNRI01000006">
    <property type="protein sequence ID" value="SEA78565.1"/>
    <property type="molecule type" value="Genomic_DNA"/>
</dbReference>
<dbReference type="Pfam" id="PF07715">
    <property type="entry name" value="Plug"/>
    <property type="match status" value="1"/>
</dbReference>
<evidence type="ECO:0000256" key="9">
    <source>
        <dbReference type="SAM" id="SignalP"/>
    </source>
</evidence>
<dbReference type="Pfam" id="PF13715">
    <property type="entry name" value="CarbopepD_reg_2"/>
    <property type="match status" value="1"/>
</dbReference>
<keyword evidence="2 8" id="KW-0813">Transport</keyword>
<dbReference type="InterPro" id="IPR023997">
    <property type="entry name" value="TonB-dep_OMP_SusC/RagA_CS"/>
</dbReference>
<dbReference type="GO" id="GO:0044718">
    <property type="term" value="P:siderophore transmembrane transport"/>
    <property type="evidence" value="ECO:0007669"/>
    <property type="project" value="TreeGrafter"/>
</dbReference>
<evidence type="ECO:0000256" key="8">
    <source>
        <dbReference type="PROSITE-ProRule" id="PRU01360"/>
    </source>
</evidence>
<dbReference type="InterPro" id="IPR018247">
    <property type="entry name" value="EF_Hand_1_Ca_BS"/>
</dbReference>
<evidence type="ECO:0000256" key="6">
    <source>
        <dbReference type="ARBA" id="ARBA00023136"/>
    </source>
</evidence>
<dbReference type="InterPro" id="IPR012910">
    <property type="entry name" value="Plug_dom"/>
</dbReference>
<dbReference type="InterPro" id="IPR023996">
    <property type="entry name" value="TonB-dep_OMP_SusC/RagA"/>
</dbReference>
<dbReference type="GO" id="GO:0009279">
    <property type="term" value="C:cell outer membrane"/>
    <property type="evidence" value="ECO:0007669"/>
    <property type="project" value="UniProtKB-SubCell"/>
</dbReference>
<sequence>MKKLALLILLLVGCVSLHAQTASKPASKKLTLTGKVVSSAGEPVIGATIVVEGSKPMIATAAGVDGSYSITLPSGSVSLTVSSIGYNSRTVPVNNRTRLDITLETEDRQIDDVVVVGYQVQKKVTLTGSVSAISGKDIVKRDAPNLSSALQGLMPGVSVVQGSGRPGADGGQITIRGIGSINSSTSPLILIDGVEGDINQVDMNSVESISALKDASAAIYGSRASNGVILVTTKRGKSETPQFTYTGYYAITAPTEMPTPVSGAEYMEYMNIAALNSGQSIRFDPAYIAEYKRYGADNWTTFDTDWKKEMLKKSSYMHRHALSISGKGNICSYYIDGSYQFQDGLIENNNFSRKTFRVNTDMNLAKWATLSVDFSAFGTSETVPSISTPEKLIGEALTYTPTLAGINRDGTWGEGLNGYNPIAILKVGGTQRNDVTGFNPKANLTVKLPYNLEFKTLFSYRYQHDNQKIVTKPYDTYTQGMLKYTYPDTTPDGKVSMYWKKNQQIQFNASFSYKNTFRENHNFSALAGVQLETLLSQSLSGSREGFFIPGYDEMGVGSKTQTSSSARDEWAMLSYYSVLNYNYKEKYLIELTGRLDGSSRFMPDNRWGFFPGGSVAYRISQEPFWQSVEKYVSSLKIRASYAHFGNQWLNDYYPFASQMNTNLWNGYFFNGEQFLGSIQEKLFNADISWETSKQANIGLDMGFLGDKLTLTVDLFNRKISDLIQVPTIPTFVVYNAPYFNIGKMQARGYDISISYRGSSKNGNWRYSFTGNFSDAKSTILEVADIADTNDITALRPGELRNAIRGWKTDGFYRDQADIDASPAFNNDKTNLKPGDVKYRDKDGNGVIDYNDVYTLGDGSPRYLYSLTANISWKNFDLSVFIQGVGERMKRYNGAGIVPFDNGRSMFESQTDYWREDNLNAKFPRLSINNKNNYYSSDVWVKNAGYVRLKNVSLSYRIPKKVISKLRLQSARVYVTGQNLFTLSDAFEGFDPEGNNSYGSEFYPIMRVFTVGLDLRF</sequence>
<feature type="signal peptide" evidence="9">
    <location>
        <begin position="1"/>
        <end position="19"/>
    </location>
</feature>
<comment type="subcellular location">
    <subcellularLocation>
        <location evidence="1 8">Cell outer membrane</location>
        <topology evidence="1 8">Multi-pass membrane protein</topology>
    </subcellularLocation>
</comment>
<protein>
    <submittedName>
        <fullName evidence="11">TonB-linked outer membrane protein, SusC/RagA family</fullName>
    </submittedName>
</protein>
<keyword evidence="3 8" id="KW-1134">Transmembrane beta strand</keyword>
<dbReference type="STRING" id="1033731.SAMN05444145_106124"/>
<evidence type="ECO:0000256" key="4">
    <source>
        <dbReference type="ARBA" id="ARBA00022692"/>
    </source>
</evidence>
<evidence type="ECO:0000256" key="3">
    <source>
        <dbReference type="ARBA" id="ARBA00022452"/>
    </source>
</evidence>
<evidence type="ECO:0000313" key="11">
    <source>
        <dbReference type="EMBL" id="SEA78565.1"/>
    </source>
</evidence>
<gene>
    <name evidence="11" type="ORF">SAMN05444145_106124</name>
</gene>
<dbReference type="InterPro" id="IPR039426">
    <property type="entry name" value="TonB-dep_rcpt-like"/>
</dbReference>
<dbReference type="Gene3D" id="2.170.130.10">
    <property type="entry name" value="TonB-dependent receptor, plug domain"/>
    <property type="match status" value="1"/>
</dbReference>
<keyword evidence="4 8" id="KW-0812">Transmembrane</keyword>
<dbReference type="InterPro" id="IPR008969">
    <property type="entry name" value="CarboxyPept-like_regulatory"/>
</dbReference>
<dbReference type="PROSITE" id="PS52016">
    <property type="entry name" value="TONB_DEPENDENT_REC_3"/>
    <property type="match status" value="1"/>
</dbReference>
<dbReference type="SUPFAM" id="SSF56935">
    <property type="entry name" value="Porins"/>
    <property type="match status" value="1"/>
</dbReference>
<dbReference type="PANTHER" id="PTHR30069:SF29">
    <property type="entry name" value="HEMOGLOBIN AND HEMOGLOBIN-HAPTOGLOBIN-BINDING PROTEIN 1-RELATED"/>
    <property type="match status" value="1"/>
</dbReference>
<keyword evidence="6 8" id="KW-0472">Membrane</keyword>
<dbReference type="GO" id="GO:0015344">
    <property type="term" value="F:siderophore uptake transmembrane transporter activity"/>
    <property type="evidence" value="ECO:0007669"/>
    <property type="project" value="TreeGrafter"/>
</dbReference>
<dbReference type="NCBIfam" id="TIGR04056">
    <property type="entry name" value="OMP_RagA_SusC"/>
    <property type="match status" value="1"/>
</dbReference>
<evidence type="ECO:0000256" key="7">
    <source>
        <dbReference type="ARBA" id="ARBA00023237"/>
    </source>
</evidence>
<dbReference type="Proteomes" id="UP000183253">
    <property type="component" value="Unassembled WGS sequence"/>
</dbReference>
<dbReference type="PANTHER" id="PTHR30069">
    <property type="entry name" value="TONB-DEPENDENT OUTER MEMBRANE RECEPTOR"/>
    <property type="match status" value="1"/>
</dbReference>
<dbReference type="Gene3D" id="2.40.170.20">
    <property type="entry name" value="TonB-dependent receptor, beta-barrel domain"/>
    <property type="match status" value="1"/>
</dbReference>
<accession>A0A1H4E0M9</accession>
<dbReference type="PROSITE" id="PS00018">
    <property type="entry name" value="EF_HAND_1"/>
    <property type="match status" value="1"/>
</dbReference>
<evidence type="ECO:0000256" key="2">
    <source>
        <dbReference type="ARBA" id="ARBA00022448"/>
    </source>
</evidence>
<organism evidence="11 12">
    <name type="scientific">Alistipes timonensis JC136</name>
    <dbReference type="NCBI Taxonomy" id="1033731"/>
    <lineage>
        <taxon>Bacteria</taxon>
        <taxon>Pseudomonadati</taxon>
        <taxon>Bacteroidota</taxon>
        <taxon>Bacteroidia</taxon>
        <taxon>Bacteroidales</taxon>
        <taxon>Rikenellaceae</taxon>
        <taxon>Alistipes</taxon>
    </lineage>
</organism>
<dbReference type="FunFam" id="2.170.130.10:FF:000003">
    <property type="entry name" value="SusC/RagA family TonB-linked outer membrane protein"/>
    <property type="match status" value="1"/>
</dbReference>
<dbReference type="SUPFAM" id="SSF49464">
    <property type="entry name" value="Carboxypeptidase regulatory domain-like"/>
    <property type="match status" value="1"/>
</dbReference>
<dbReference type="Gene3D" id="2.60.40.1120">
    <property type="entry name" value="Carboxypeptidase-like, regulatory domain"/>
    <property type="match status" value="1"/>
</dbReference>
<feature type="domain" description="TonB-dependent receptor plug" evidence="10">
    <location>
        <begin position="123"/>
        <end position="228"/>
    </location>
</feature>
<keyword evidence="12" id="KW-1185">Reference proteome</keyword>
<dbReference type="AlphaFoldDB" id="A0A1H4E0M9"/>
<keyword evidence="5 9" id="KW-0732">Signal</keyword>
<dbReference type="InterPro" id="IPR037066">
    <property type="entry name" value="Plug_dom_sf"/>
</dbReference>
<proteinExistence type="inferred from homology"/>